<dbReference type="Gene3D" id="1.10.510.40">
    <property type="match status" value="1"/>
</dbReference>
<feature type="domain" description="Aerobactin siderophore biosynthesis IucA/IucC-like C-terminal" evidence="5">
    <location>
        <begin position="410"/>
        <end position="567"/>
    </location>
</feature>
<dbReference type="EMBL" id="LN483070">
    <property type="protein sequence ID" value="CEA06839.1"/>
    <property type="molecule type" value="Genomic_DNA"/>
</dbReference>
<evidence type="ECO:0000256" key="1">
    <source>
        <dbReference type="ARBA" id="ARBA00004924"/>
    </source>
</evidence>
<feature type="region of interest" description="Disordered" evidence="3">
    <location>
        <begin position="14"/>
        <end position="33"/>
    </location>
</feature>
<feature type="compositionally biased region" description="Gly residues" evidence="3">
    <location>
        <begin position="21"/>
        <end position="33"/>
    </location>
</feature>
<accession>A0A078MKQ6</accession>
<gene>
    <name evidence="6" type="primary">iucC</name>
    <name evidence="6" type="ORF">BN1051_00158</name>
</gene>
<dbReference type="GO" id="GO:0019290">
    <property type="term" value="P:siderophore biosynthetic process"/>
    <property type="evidence" value="ECO:0007669"/>
    <property type="project" value="InterPro"/>
</dbReference>
<reference evidence="6" key="1">
    <citation type="submission" date="2014-07" db="EMBL/GenBank/DDBJ databases">
        <authorList>
            <person name="Urmite Genomes Urmite Genomes"/>
        </authorList>
    </citation>
    <scope>NUCLEOTIDE SEQUENCE</scope>
    <source>
        <strain evidence="6">11W110_air</strain>
    </source>
</reference>
<comment type="pathway">
    <text evidence="1">Siderophore biosynthesis.</text>
</comment>
<dbReference type="Pfam" id="PF04183">
    <property type="entry name" value="IucA_IucC"/>
    <property type="match status" value="1"/>
</dbReference>
<dbReference type="InterPro" id="IPR037455">
    <property type="entry name" value="LucA/IucC-like"/>
</dbReference>
<dbReference type="InterPro" id="IPR022770">
    <property type="entry name" value="IucA/IucC-like_C"/>
</dbReference>
<evidence type="ECO:0000313" key="6">
    <source>
        <dbReference type="EMBL" id="CEA06839.1"/>
    </source>
</evidence>
<dbReference type="Gene3D" id="6.10.250.3370">
    <property type="match status" value="1"/>
</dbReference>
<dbReference type="InterPro" id="IPR007310">
    <property type="entry name" value="Aerobactin_biosyn_IucA/IucC_N"/>
</dbReference>
<sequence length="593" mass="65193">MRKAIAEFSHERILTPVPDGEGTGPSSGGAGGLRGYRLVSDDGAVEYRFRARILDLEHWSVDAGSIRRIRGGQDVPPDALDFITEFAATLGIRNKMLPVYLEELSATLASHAFKQSPDRPGSAELAAGITGGTDPAADFQAVEQAMSEGHPCFVANNGRHGFGRGDFLAYAPEAGAPVHLAWIAGRADRTEFNAVDTLTYRRHLAAELGPELLAHFESRLAARGLDPQAYLLIPVHPWQWEHKLTVTFAADIAEGHLVPLGTGPDSYQAQQSIRTFFNRDRPAACYVKTALSVVNMGFMRGLSSEYMRSTPAINQWVADLAAGDAVLRDTGFEVLREVAAVGYTNRHLQAAAPKGSAYRKMLAALWRESPLPRLRDGEQLATMASLLHVDRDGQPLAAALIRRSGLPARRWLGSYLRAYLVPLLHCFYAYDLAFMPHGENVILALRNGVPERVFMKDIGEEVIVMGDAVPLPEAARRIRIEIPEEEKVLSLFTDVFDCFLRFLAAILAEEGLLDADGFWSAVADVVLEYQREHPELAERFAAHDLFAADFARSCLNRLQLRDNQQMLDISDPSGGLQFSGRLANPLARYRPAA</sequence>
<feature type="domain" description="Aerobactin siderophore biosynthesis IucA/IucC N-terminal" evidence="4">
    <location>
        <begin position="138"/>
        <end position="388"/>
    </location>
</feature>
<organism evidence="6">
    <name type="scientific">Arthrobacter saudimassiliensis</name>
    <dbReference type="NCBI Taxonomy" id="1461584"/>
    <lineage>
        <taxon>Bacteria</taxon>
        <taxon>Bacillati</taxon>
        <taxon>Actinomycetota</taxon>
        <taxon>Actinomycetes</taxon>
        <taxon>Micrococcales</taxon>
        <taxon>Micrococcaceae</taxon>
        <taxon>Arthrobacter</taxon>
    </lineage>
</organism>
<evidence type="ECO:0000256" key="3">
    <source>
        <dbReference type="SAM" id="MobiDB-lite"/>
    </source>
</evidence>
<dbReference type="Pfam" id="PF06276">
    <property type="entry name" value="FhuF"/>
    <property type="match status" value="1"/>
</dbReference>
<proteinExistence type="inferred from homology"/>
<dbReference type="Gene3D" id="3.30.310.280">
    <property type="match status" value="1"/>
</dbReference>
<protein>
    <submittedName>
        <fullName evidence="6">Aerobactin synthase</fullName>
    </submittedName>
</protein>
<dbReference type="PANTHER" id="PTHR34384:SF6">
    <property type="entry name" value="STAPHYLOFERRIN B SYNTHASE"/>
    <property type="match status" value="1"/>
</dbReference>
<evidence type="ECO:0000259" key="4">
    <source>
        <dbReference type="Pfam" id="PF04183"/>
    </source>
</evidence>
<dbReference type="PANTHER" id="PTHR34384">
    <property type="entry name" value="L-2,3-DIAMINOPROPANOATE--CITRATE LIGASE"/>
    <property type="match status" value="1"/>
</dbReference>
<dbReference type="AlphaFoldDB" id="A0A078MKQ6"/>
<dbReference type="PATRIC" id="fig|1461584.3.peg.154"/>
<evidence type="ECO:0000259" key="5">
    <source>
        <dbReference type="Pfam" id="PF06276"/>
    </source>
</evidence>
<comment type="similarity">
    <text evidence="2">Belongs to the IucA/IucC family.</text>
</comment>
<name>A0A078MKQ6_9MICC</name>
<dbReference type="GO" id="GO:0016881">
    <property type="term" value="F:acid-amino acid ligase activity"/>
    <property type="evidence" value="ECO:0007669"/>
    <property type="project" value="UniProtKB-ARBA"/>
</dbReference>
<evidence type="ECO:0000256" key="2">
    <source>
        <dbReference type="ARBA" id="ARBA00007832"/>
    </source>
</evidence>